<feature type="region of interest" description="Disordered" evidence="1">
    <location>
        <begin position="1"/>
        <end position="47"/>
    </location>
</feature>
<protein>
    <submittedName>
        <fullName evidence="2">Uncharacterized protein</fullName>
    </submittedName>
</protein>
<accession>A0A835V7U4</accession>
<gene>
    <name evidence="2" type="ORF">HPP92_007567</name>
</gene>
<proteinExistence type="predicted"/>
<name>A0A835V7U4_VANPL</name>
<dbReference type="AlphaFoldDB" id="A0A835V7U4"/>
<comment type="caution">
    <text evidence="2">The sequence shown here is derived from an EMBL/GenBank/DDBJ whole genome shotgun (WGS) entry which is preliminary data.</text>
</comment>
<dbReference type="EMBL" id="JADCNM010000003">
    <property type="protein sequence ID" value="KAG0490704.1"/>
    <property type="molecule type" value="Genomic_DNA"/>
</dbReference>
<reference evidence="2 3" key="1">
    <citation type="journal article" date="2020" name="Nat. Food">
        <title>A phased Vanilla planifolia genome enables genetic improvement of flavour and production.</title>
        <authorList>
            <person name="Hasing T."/>
            <person name="Tang H."/>
            <person name="Brym M."/>
            <person name="Khazi F."/>
            <person name="Huang T."/>
            <person name="Chambers A.H."/>
        </authorList>
    </citation>
    <scope>NUCLEOTIDE SEQUENCE [LARGE SCALE GENOMIC DNA]</scope>
    <source>
        <tissue evidence="2">Leaf</tissue>
    </source>
</reference>
<evidence type="ECO:0000313" key="3">
    <source>
        <dbReference type="Proteomes" id="UP000639772"/>
    </source>
</evidence>
<sequence>MVNETTRLLGGEQRRLRRTREFRRDDLPTLEQPTRANSGRPSEGSHSVRATLHELTVLTWVYMANDPARYWAMKSYRSYRNADAGGSTLRQREEILESYPNPVCRNQLIGRCIKLGWSGIDMGFVGLDAGCDCGGGVE</sequence>
<evidence type="ECO:0000256" key="1">
    <source>
        <dbReference type="SAM" id="MobiDB-lite"/>
    </source>
</evidence>
<organism evidence="2 3">
    <name type="scientific">Vanilla planifolia</name>
    <name type="common">Vanilla</name>
    <dbReference type="NCBI Taxonomy" id="51239"/>
    <lineage>
        <taxon>Eukaryota</taxon>
        <taxon>Viridiplantae</taxon>
        <taxon>Streptophyta</taxon>
        <taxon>Embryophyta</taxon>
        <taxon>Tracheophyta</taxon>
        <taxon>Spermatophyta</taxon>
        <taxon>Magnoliopsida</taxon>
        <taxon>Liliopsida</taxon>
        <taxon>Asparagales</taxon>
        <taxon>Orchidaceae</taxon>
        <taxon>Vanilloideae</taxon>
        <taxon>Vanilleae</taxon>
        <taxon>Vanilla</taxon>
    </lineage>
</organism>
<feature type="compositionally biased region" description="Low complexity" evidence="1">
    <location>
        <begin position="1"/>
        <end position="11"/>
    </location>
</feature>
<feature type="compositionally biased region" description="Polar residues" evidence="1">
    <location>
        <begin position="31"/>
        <end position="40"/>
    </location>
</feature>
<dbReference type="Proteomes" id="UP000639772">
    <property type="component" value="Chromosome 3"/>
</dbReference>
<evidence type="ECO:0000313" key="2">
    <source>
        <dbReference type="EMBL" id="KAG0490704.1"/>
    </source>
</evidence>